<feature type="domain" description="NADH-ubiquinone oxidoreductase 51kDa subunit iron-sulphur binding" evidence="10">
    <location>
        <begin position="324"/>
        <end position="369"/>
    </location>
</feature>
<dbReference type="Gene3D" id="3.10.20.600">
    <property type="match status" value="1"/>
</dbReference>
<dbReference type="InterPro" id="IPR037225">
    <property type="entry name" value="Nuo51_FMN-bd_sf"/>
</dbReference>
<evidence type="ECO:0000313" key="12">
    <source>
        <dbReference type="Proteomes" id="UP001592528"/>
    </source>
</evidence>
<dbReference type="Gene3D" id="3.40.50.11540">
    <property type="entry name" value="NADH-ubiquinone oxidoreductase 51kDa subunit"/>
    <property type="match status" value="1"/>
</dbReference>
<comment type="caution">
    <text evidence="11">The sequence shown here is derived from an EMBL/GenBank/DDBJ whole genome shotgun (WGS) entry which is preliminary data.</text>
</comment>
<dbReference type="SUPFAM" id="SSF142984">
    <property type="entry name" value="Nqo1 middle domain-like"/>
    <property type="match status" value="1"/>
</dbReference>
<reference evidence="11 12" key="1">
    <citation type="submission" date="2024-09" db="EMBL/GenBank/DDBJ databases">
        <authorList>
            <person name="Lee S.D."/>
        </authorList>
    </citation>
    <scope>NUCLEOTIDE SEQUENCE [LARGE SCALE GENOMIC DNA]</scope>
    <source>
        <strain evidence="11 12">N1-5</strain>
    </source>
</reference>
<keyword evidence="4" id="KW-0004">4Fe-4S</keyword>
<dbReference type="SMART" id="SM00928">
    <property type="entry name" value="NADH_4Fe-4S"/>
    <property type="match status" value="1"/>
</dbReference>
<evidence type="ECO:0000259" key="10">
    <source>
        <dbReference type="SMART" id="SM00928"/>
    </source>
</evidence>
<evidence type="ECO:0000313" key="11">
    <source>
        <dbReference type="EMBL" id="MFC1400052.1"/>
    </source>
</evidence>
<dbReference type="InterPro" id="IPR011538">
    <property type="entry name" value="Nuo51_FMN-bd"/>
</dbReference>
<dbReference type="InterPro" id="IPR050837">
    <property type="entry name" value="ComplexI_51kDa_subunit"/>
</dbReference>
<accession>A0ABV6UF38</accession>
<evidence type="ECO:0000256" key="1">
    <source>
        <dbReference type="ARBA" id="ARBA00001917"/>
    </source>
</evidence>
<dbReference type="Proteomes" id="UP001592528">
    <property type="component" value="Unassembled WGS sequence"/>
</dbReference>
<dbReference type="SUPFAM" id="SSF140490">
    <property type="entry name" value="Nqo1C-terminal domain-like"/>
    <property type="match status" value="1"/>
</dbReference>
<comment type="similarity">
    <text evidence="3">Belongs to the complex I 51 kDa subunit family.</text>
</comment>
<dbReference type="InterPro" id="IPR037207">
    <property type="entry name" value="Nuop51_4Fe4S-bd_sf"/>
</dbReference>
<dbReference type="Gene3D" id="1.20.1440.230">
    <property type="entry name" value="NADH-ubiquinone oxidoreductase 51kDa subunit, iron-sulphur binding domain"/>
    <property type="match status" value="1"/>
</dbReference>
<evidence type="ECO:0000256" key="9">
    <source>
        <dbReference type="ARBA" id="ARBA00023014"/>
    </source>
</evidence>
<keyword evidence="8" id="KW-0408">Iron</keyword>
<organism evidence="11 12">
    <name type="scientific">Streptacidiphilus cavernicola</name>
    <dbReference type="NCBI Taxonomy" id="3342716"/>
    <lineage>
        <taxon>Bacteria</taxon>
        <taxon>Bacillati</taxon>
        <taxon>Actinomycetota</taxon>
        <taxon>Actinomycetes</taxon>
        <taxon>Kitasatosporales</taxon>
        <taxon>Streptomycetaceae</taxon>
        <taxon>Streptacidiphilus</taxon>
    </lineage>
</organism>
<dbReference type="RefSeq" id="WP_198037318.1">
    <property type="nucleotide sequence ID" value="NZ_JBHEZZ010000001.1"/>
</dbReference>
<dbReference type="PANTHER" id="PTHR11780">
    <property type="entry name" value="NADH-UBIQUINONE OXIDOREDUCTASE FLAVOPROTEIN 1 NDUFV1"/>
    <property type="match status" value="1"/>
</dbReference>
<keyword evidence="9" id="KW-0411">Iron-sulfur</keyword>
<evidence type="ECO:0000256" key="7">
    <source>
        <dbReference type="ARBA" id="ARBA00022723"/>
    </source>
</evidence>
<comment type="cofactor">
    <cofactor evidence="2">
        <name>[4Fe-4S] cluster</name>
        <dbReference type="ChEBI" id="CHEBI:49883"/>
    </cofactor>
</comment>
<evidence type="ECO:0000256" key="4">
    <source>
        <dbReference type="ARBA" id="ARBA00022485"/>
    </source>
</evidence>
<proteinExistence type="inferred from homology"/>
<dbReference type="Gene3D" id="3.30.70.20">
    <property type="match status" value="1"/>
</dbReference>
<sequence>MTAPEVMRLGPARLTAGLDQHVRLGLEDHRTAHGPLPRYDRDELLALADRLDLRGRGGAGFPFARKARAVLATADRTGQPPVVVVNATEGEPASAKDRMLLARTPHLILDGACLAAEAFGAEEIVVGVSAGGPGEVAVPRAVDERRRKGNKSLIPCRIRTVCLPERFVAGESGALIRGISGLPAVPPARKARASDGGPAGVRGRPTLLSNAETYAQLAVAGRLGPDAYAVVGTPAEPGTLLLTLTRTALPPLVVEVPAGAPMGVVLDTCGIPPGQGLLVGGYHGAWLRPEDAAHTPISRAGLAAVGGTLGAGAIASLADSTCPIGEVARIAAWLAAQSAGQCGPCRLGLPNTADALAQLATGGGGPSALDEARRTIASVRGRGACAHPDGSARFVLSALTVFAEDLAVHESGRGCGRPVKGLLPLPGETASALPATDADAEATLEVDWARCDGHGLCAALAPELVALGPHGYPVIGTTPIAPWLEHSARRAVSQCPALALRLKHRQ</sequence>
<evidence type="ECO:0000256" key="8">
    <source>
        <dbReference type="ARBA" id="ARBA00023004"/>
    </source>
</evidence>
<dbReference type="PANTHER" id="PTHR11780:SF10">
    <property type="entry name" value="NADH DEHYDROGENASE [UBIQUINONE] FLAVOPROTEIN 1, MITOCHONDRIAL"/>
    <property type="match status" value="1"/>
</dbReference>
<dbReference type="Pfam" id="PF10589">
    <property type="entry name" value="NADH_4Fe-4S"/>
    <property type="match status" value="1"/>
</dbReference>
<dbReference type="EMBL" id="JBHEZZ010000001">
    <property type="protein sequence ID" value="MFC1400052.1"/>
    <property type="molecule type" value="Genomic_DNA"/>
</dbReference>
<dbReference type="SUPFAM" id="SSF54862">
    <property type="entry name" value="4Fe-4S ferredoxins"/>
    <property type="match status" value="1"/>
</dbReference>
<gene>
    <name evidence="11" type="ORF">ACEZDJ_01970</name>
</gene>
<evidence type="ECO:0000256" key="3">
    <source>
        <dbReference type="ARBA" id="ARBA00007523"/>
    </source>
</evidence>
<keyword evidence="6" id="KW-0288">FMN</keyword>
<dbReference type="Pfam" id="PF01512">
    <property type="entry name" value="Complex1_51K"/>
    <property type="match status" value="1"/>
</dbReference>
<evidence type="ECO:0000256" key="2">
    <source>
        <dbReference type="ARBA" id="ARBA00001966"/>
    </source>
</evidence>
<keyword evidence="12" id="KW-1185">Reference proteome</keyword>
<dbReference type="Pfam" id="PF13459">
    <property type="entry name" value="Fer4_15"/>
    <property type="match status" value="1"/>
</dbReference>
<evidence type="ECO:0000256" key="6">
    <source>
        <dbReference type="ARBA" id="ARBA00022643"/>
    </source>
</evidence>
<dbReference type="InterPro" id="IPR019575">
    <property type="entry name" value="Nuop51_4Fe4S-bd"/>
</dbReference>
<keyword evidence="5" id="KW-0285">Flavoprotein</keyword>
<protein>
    <submittedName>
        <fullName evidence="11">NADH-ubiquinone oxidoreductase-F iron-sulfur binding region domain-containing protein</fullName>
    </submittedName>
</protein>
<keyword evidence="7" id="KW-0479">Metal-binding</keyword>
<evidence type="ECO:0000256" key="5">
    <source>
        <dbReference type="ARBA" id="ARBA00022630"/>
    </source>
</evidence>
<name>A0ABV6UF38_9ACTN</name>
<comment type="cofactor">
    <cofactor evidence="1">
        <name>FMN</name>
        <dbReference type="ChEBI" id="CHEBI:58210"/>
    </cofactor>
</comment>
<dbReference type="SUPFAM" id="SSF142019">
    <property type="entry name" value="Nqo1 FMN-binding domain-like"/>
    <property type="match status" value="1"/>
</dbReference>